<gene>
    <name evidence="1" type="ordered locus">Acid_7515</name>
</gene>
<sequence length="208" mass="23320" precursor="true">MAIRQTAICLILACTAWGQQFPVRHQHLRKYCTGTLTVDDKGITFQGPKHESLDWAYQDIQQLTLTAQSIHILSYKDSGLLLGRDVNYNFTGAIPAAVLYTRWSASLDQRFVAALDAAGEQPGVKFAAKLLDFTKGSEGTLVFGSDLVGFATHTWRYSDIQSIASSGPFQLTIATLEKQYRFQLKQPITESIYNQLWLDIEKKNGRIQ</sequence>
<dbReference type="HOGENOM" id="CLU_1320211_0_0_0"/>
<dbReference type="KEGG" id="sus:Acid_7515"/>
<dbReference type="EMBL" id="CP000473">
    <property type="protein sequence ID" value="ABJ88423.1"/>
    <property type="molecule type" value="Genomic_DNA"/>
</dbReference>
<proteinExistence type="predicted"/>
<dbReference type="AlphaFoldDB" id="Q01PJ7"/>
<name>Q01PJ7_SOLUE</name>
<dbReference type="OrthoDB" id="128326at2"/>
<organism evidence="1">
    <name type="scientific">Solibacter usitatus (strain Ellin6076)</name>
    <dbReference type="NCBI Taxonomy" id="234267"/>
    <lineage>
        <taxon>Bacteria</taxon>
        <taxon>Pseudomonadati</taxon>
        <taxon>Acidobacteriota</taxon>
        <taxon>Terriglobia</taxon>
        <taxon>Bryobacterales</taxon>
        <taxon>Solibacteraceae</taxon>
        <taxon>Candidatus Solibacter</taxon>
    </lineage>
</organism>
<protein>
    <submittedName>
        <fullName evidence="1">Uncharacterized protein</fullName>
    </submittedName>
</protein>
<reference evidence="1" key="1">
    <citation type="submission" date="2006-10" db="EMBL/GenBank/DDBJ databases">
        <title>Complete sequence of Solibacter usitatus Ellin6076.</title>
        <authorList>
            <consortium name="US DOE Joint Genome Institute"/>
            <person name="Copeland A."/>
            <person name="Lucas S."/>
            <person name="Lapidus A."/>
            <person name="Barry K."/>
            <person name="Detter J.C."/>
            <person name="Glavina del Rio T."/>
            <person name="Hammon N."/>
            <person name="Israni S."/>
            <person name="Dalin E."/>
            <person name="Tice H."/>
            <person name="Pitluck S."/>
            <person name="Thompson L.S."/>
            <person name="Brettin T."/>
            <person name="Bruce D."/>
            <person name="Han C."/>
            <person name="Tapia R."/>
            <person name="Gilna P."/>
            <person name="Schmutz J."/>
            <person name="Larimer F."/>
            <person name="Land M."/>
            <person name="Hauser L."/>
            <person name="Kyrpides N."/>
            <person name="Mikhailova N."/>
            <person name="Janssen P.H."/>
            <person name="Kuske C.R."/>
            <person name="Richardson P."/>
        </authorList>
    </citation>
    <scope>NUCLEOTIDE SEQUENCE</scope>
    <source>
        <strain evidence="1">Ellin6076</strain>
    </source>
</reference>
<dbReference type="STRING" id="234267.Acid_7515"/>
<dbReference type="InParanoid" id="Q01PJ7"/>
<accession>Q01PJ7</accession>
<evidence type="ECO:0000313" key="1">
    <source>
        <dbReference type="EMBL" id="ABJ88423.1"/>
    </source>
</evidence>